<feature type="compositionally biased region" description="Basic and acidic residues" evidence="8">
    <location>
        <begin position="504"/>
        <end position="532"/>
    </location>
</feature>
<evidence type="ECO:0000256" key="7">
    <source>
        <dbReference type="ARBA" id="ARBA00022777"/>
    </source>
</evidence>
<evidence type="ECO:0000259" key="9">
    <source>
        <dbReference type="Pfam" id="PF25525"/>
    </source>
</evidence>
<protein>
    <recommendedName>
        <fullName evidence="9">Serine/threonine-protein kinase D1-3-like ubiquitin-like domain-containing protein</fullName>
    </recommendedName>
</protein>
<evidence type="ECO:0000256" key="6">
    <source>
        <dbReference type="ARBA" id="ARBA00022771"/>
    </source>
</evidence>
<keyword evidence="5" id="KW-0677">Repeat</keyword>
<evidence type="ECO:0000256" key="1">
    <source>
        <dbReference type="ARBA" id="ARBA00004496"/>
    </source>
</evidence>
<accession>A0ABV0N9Q4</accession>
<evidence type="ECO:0000256" key="5">
    <source>
        <dbReference type="ARBA" id="ARBA00022737"/>
    </source>
</evidence>
<comment type="caution">
    <text evidence="10">The sequence shown here is derived from an EMBL/GenBank/DDBJ whole genome shotgun (WGS) entry which is preliminary data.</text>
</comment>
<evidence type="ECO:0000256" key="8">
    <source>
        <dbReference type="SAM" id="MobiDB-lite"/>
    </source>
</evidence>
<keyword evidence="6" id="KW-0863">Zinc-finger</keyword>
<evidence type="ECO:0000313" key="11">
    <source>
        <dbReference type="Proteomes" id="UP001476798"/>
    </source>
</evidence>
<organism evidence="10 11">
    <name type="scientific">Goodea atripinnis</name>
    <dbReference type="NCBI Taxonomy" id="208336"/>
    <lineage>
        <taxon>Eukaryota</taxon>
        <taxon>Metazoa</taxon>
        <taxon>Chordata</taxon>
        <taxon>Craniata</taxon>
        <taxon>Vertebrata</taxon>
        <taxon>Euteleostomi</taxon>
        <taxon>Actinopterygii</taxon>
        <taxon>Neopterygii</taxon>
        <taxon>Teleostei</taxon>
        <taxon>Neoteleostei</taxon>
        <taxon>Acanthomorphata</taxon>
        <taxon>Ovalentaria</taxon>
        <taxon>Atherinomorphae</taxon>
        <taxon>Cyprinodontiformes</taxon>
        <taxon>Goodeidae</taxon>
        <taxon>Goodea</taxon>
    </lineage>
</organism>
<evidence type="ECO:0000313" key="10">
    <source>
        <dbReference type="EMBL" id="MEQ2168127.1"/>
    </source>
</evidence>
<evidence type="ECO:0000256" key="4">
    <source>
        <dbReference type="ARBA" id="ARBA00022679"/>
    </source>
</evidence>
<evidence type="ECO:0000256" key="2">
    <source>
        <dbReference type="ARBA" id="ARBA00022490"/>
    </source>
</evidence>
<keyword evidence="11" id="KW-1185">Reference proteome</keyword>
<name>A0ABV0N9Q4_9TELE</name>
<dbReference type="Proteomes" id="UP001476798">
    <property type="component" value="Unassembled WGS sequence"/>
</dbReference>
<gene>
    <name evidence="10" type="ORF">GOODEAATRI_011232</name>
</gene>
<dbReference type="InterPro" id="IPR057764">
    <property type="entry name" value="Ubiquitin_PRKD1-3_N"/>
</dbReference>
<dbReference type="PANTHER" id="PTHR22968">
    <property type="entry name" value="PROTEIN KINASE C, MU"/>
    <property type="match status" value="1"/>
</dbReference>
<evidence type="ECO:0000256" key="3">
    <source>
        <dbReference type="ARBA" id="ARBA00022527"/>
    </source>
</evidence>
<feature type="compositionally biased region" description="Low complexity" evidence="8">
    <location>
        <begin position="533"/>
        <end position="545"/>
    </location>
</feature>
<feature type="domain" description="Serine/threonine-protein kinase D1-3-like ubiquitin-like" evidence="9">
    <location>
        <begin position="547"/>
        <end position="628"/>
    </location>
</feature>
<keyword evidence="4" id="KW-0808">Transferase</keyword>
<keyword evidence="7" id="KW-0418">Kinase</keyword>
<keyword evidence="6" id="KW-0479">Metal-binding</keyword>
<dbReference type="InterPro" id="IPR038383">
    <property type="entry name" value="CPD_dom_sf"/>
</dbReference>
<dbReference type="PANTHER" id="PTHR22968:SF25">
    <property type="entry name" value="PROTEIN KINASE C"/>
    <property type="match status" value="1"/>
</dbReference>
<reference evidence="10 11" key="1">
    <citation type="submission" date="2021-06" db="EMBL/GenBank/DDBJ databases">
        <authorList>
            <person name="Palmer J.M."/>
        </authorList>
    </citation>
    <scope>NUCLEOTIDE SEQUENCE [LARGE SCALE GENOMIC DNA]</scope>
    <source>
        <strain evidence="10 11">GA_2019</strain>
        <tissue evidence="10">Muscle</tissue>
    </source>
</reference>
<dbReference type="Gene3D" id="3.40.50.11050">
    <property type="match status" value="1"/>
</dbReference>
<proteinExistence type="predicted"/>
<feature type="region of interest" description="Disordered" evidence="8">
    <location>
        <begin position="491"/>
        <end position="545"/>
    </location>
</feature>
<keyword evidence="6" id="KW-0862">Zinc</keyword>
<sequence>MEEDPTVIESGAEEVARFVSSLKTELLIDPTGTIRLISCNLGNDQNFTLKLLQALRSLNVETTLHLHNTLLSVNSDGEIMSRRDGVWRSHDYSSDVIAKLSPTGDLLTRKAFGCSGIVHPKYKGNILYLHSLEWPRHPQMFVPMELRKKYPSIDCLEGLTWSLFFEENEKRRAPNYIPNNDNLKAVWLEVTEESSIRLKHISNIQDLLVEIRYCAREEVASDLYYVLNDCIYKIHGKNLSVSLVGKFMRTENGAETELFRQSFGDQQGESSLQELQQGLKPSKFNDFCRQTFQFQQCTYNCERWGRYFMAAVFSASVRNFRTFSLFLMSVIGCEVGRSQGTDSSLCTAFVGDDHPLVTDQPWPEDLKRGFYGCSVDNYEMAPQNRQIWLDQVVAKENSLYIKSKQMMDAFNHNDQTELEIFGKIKVMNKYVFSSYLEYFPCGLLGLQFSLQMLNVLQLGLRVLTQGCTNAAFTGGECLCYFLSHRQASPAEETRPTSSSHCNQRHYDGRTDQLPRRDVKHWNMNETGSEERSSMSAETPSSSTSPALVQFQLGLSREMVRVPPGNLSYRHARRLAAEVIERKAPDCSVVGSGEKILLFRHRLASDELLQRLTDQDELQDGDLIEIIVAGQTSNHSD</sequence>
<keyword evidence="2" id="KW-0963">Cytoplasm</keyword>
<dbReference type="Pfam" id="PF25525">
    <property type="entry name" value="Ubiquitin_PRKD1_N"/>
    <property type="match status" value="1"/>
</dbReference>
<keyword evidence="3" id="KW-0723">Serine/threonine-protein kinase</keyword>
<dbReference type="EMBL" id="JAHRIO010030668">
    <property type="protein sequence ID" value="MEQ2168127.1"/>
    <property type="molecule type" value="Genomic_DNA"/>
</dbReference>
<comment type="subcellular location">
    <subcellularLocation>
        <location evidence="1">Cytoplasm</location>
    </subcellularLocation>
</comment>